<keyword evidence="4 7" id="KW-1133">Transmembrane helix</keyword>
<feature type="transmembrane region" description="Helical" evidence="7">
    <location>
        <begin position="133"/>
        <end position="154"/>
    </location>
</feature>
<evidence type="ECO:0000256" key="5">
    <source>
        <dbReference type="ARBA" id="ARBA00023136"/>
    </source>
</evidence>
<reference evidence="9" key="1">
    <citation type="submission" date="2016-09" db="EMBL/GenBank/DDBJ databases">
        <authorList>
            <person name="Varghese N."/>
            <person name="Submissions S."/>
        </authorList>
    </citation>
    <scope>NUCLEOTIDE SEQUENCE [LARGE SCALE GENOMIC DNA]</scope>
    <source>
        <strain evidence="9">JS23</strain>
    </source>
</reference>
<keyword evidence="9" id="KW-1185">Reference proteome</keyword>
<proteinExistence type="predicted"/>
<feature type="transmembrane region" description="Helical" evidence="7">
    <location>
        <begin position="175"/>
        <end position="196"/>
    </location>
</feature>
<gene>
    <name evidence="8" type="ORF">SAMN05216551_103237</name>
</gene>
<evidence type="ECO:0000256" key="1">
    <source>
        <dbReference type="ARBA" id="ARBA00004651"/>
    </source>
</evidence>
<evidence type="ECO:0000256" key="4">
    <source>
        <dbReference type="ARBA" id="ARBA00022989"/>
    </source>
</evidence>
<dbReference type="NCBIfam" id="TIGR00765">
    <property type="entry name" value="yihY_not_rbn"/>
    <property type="match status" value="1"/>
</dbReference>
<dbReference type="InterPro" id="IPR017039">
    <property type="entry name" value="Virul_fac_BrkB"/>
</dbReference>
<dbReference type="Pfam" id="PF03631">
    <property type="entry name" value="Virul_fac_BrkB"/>
    <property type="match status" value="1"/>
</dbReference>
<accession>A0A1H2PMF1</accession>
<dbReference type="PIRSF" id="PIRSF035875">
    <property type="entry name" value="RNase_BN"/>
    <property type="match status" value="1"/>
</dbReference>
<evidence type="ECO:0000313" key="8">
    <source>
        <dbReference type="EMBL" id="SDV47712.1"/>
    </source>
</evidence>
<keyword evidence="5 7" id="KW-0472">Membrane</keyword>
<name>A0A1H2PMF1_9BURK</name>
<keyword evidence="2" id="KW-1003">Cell membrane</keyword>
<dbReference type="EMBL" id="FNLO01000003">
    <property type="protein sequence ID" value="SDV47712.1"/>
    <property type="molecule type" value="Genomic_DNA"/>
</dbReference>
<dbReference type="PANTHER" id="PTHR30213:SF1">
    <property type="entry name" value="INNER MEMBRANE PROTEIN YHJD"/>
    <property type="match status" value="1"/>
</dbReference>
<dbReference type="STRING" id="1770053.SAMN05216551_103237"/>
<dbReference type="AlphaFoldDB" id="A0A1H2PMF1"/>
<feature type="region of interest" description="Disordered" evidence="6">
    <location>
        <begin position="1"/>
        <end position="32"/>
    </location>
</feature>
<protein>
    <submittedName>
        <fullName evidence="8">Membrane protein</fullName>
    </submittedName>
</protein>
<evidence type="ECO:0000256" key="7">
    <source>
        <dbReference type="SAM" id="Phobius"/>
    </source>
</evidence>
<feature type="transmembrane region" description="Helical" evidence="7">
    <location>
        <begin position="64"/>
        <end position="90"/>
    </location>
</feature>
<evidence type="ECO:0000313" key="9">
    <source>
        <dbReference type="Proteomes" id="UP000243719"/>
    </source>
</evidence>
<evidence type="ECO:0000256" key="2">
    <source>
        <dbReference type="ARBA" id="ARBA00022475"/>
    </source>
</evidence>
<evidence type="ECO:0000256" key="3">
    <source>
        <dbReference type="ARBA" id="ARBA00022692"/>
    </source>
</evidence>
<evidence type="ECO:0000256" key="6">
    <source>
        <dbReference type="SAM" id="MobiDB-lite"/>
    </source>
</evidence>
<dbReference type="OrthoDB" id="9797028at2"/>
<feature type="transmembrane region" description="Helical" evidence="7">
    <location>
        <begin position="216"/>
        <end position="238"/>
    </location>
</feature>
<comment type="subcellular location">
    <subcellularLocation>
        <location evidence="1">Cell membrane</location>
        <topology evidence="1">Multi-pass membrane protein</topology>
    </subcellularLocation>
</comment>
<sequence>MEAPLPEPLSGAADEARSAGRSHPAAAPMPPRRFVYRGRGPMQWAWRIAEPVQRWSDNECPSRAAAIAFYAAFSLAPTLVIIVAVASFFYGAEAAQGRLIAEARGMIGTDAAAGLQAMLANAWRTRMATGVTLISLAGIVIGASATFASLNSALNRIWPLEDAGYKPGIFGMVRVRLISFGLVIGIGFLIVVLLLLDAAVNILGRWFLGEDAVSLLVANVIQRTVSFAMLFLAFSTLLKLLPDAPMRWRSAFTGGVAAALLFSIGKHLFAVYLSSAGTATTFGAAGSLAVILMWLYFSAAVFLLGAEISAANARHATAAAQRAASRSTGAATP</sequence>
<keyword evidence="3 7" id="KW-0812">Transmembrane</keyword>
<organism evidence="8 9">
    <name type="scientific">Chitinasiproducens palmae</name>
    <dbReference type="NCBI Taxonomy" id="1770053"/>
    <lineage>
        <taxon>Bacteria</taxon>
        <taxon>Pseudomonadati</taxon>
        <taxon>Pseudomonadota</taxon>
        <taxon>Betaproteobacteria</taxon>
        <taxon>Burkholderiales</taxon>
        <taxon>Burkholderiaceae</taxon>
        <taxon>Chitinasiproducens</taxon>
    </lineage>
</organism>
<dbReference type="Proteomes" id="UP000243719">
    <property type="component" value="Unassembled WGS sequence"/>
</dbReference>
<dbReference type="GO" id="GO:0005886">
    <property type="term" value="C:plasma membrane"/>
    <property type="evidence" value="ECO:0007669"/>
    <property type="project" value="UniProtKB-SubCell"/>
</dbReference>
<dbReference type="PANTHER" id="PTHR30213">
    <property type="entry name" value="INNER MEMBRANE PROTEIN YHJD"/>
    <property type="match status" value="1"/>
</dbReference>
<feature type="transmembrane region" description="Helical" evidence="7">
    <location>
        <begin position="279"/>
        <end position="304"/>
    </location>
</feature>
<feature type="transmembrane region" description="Helical" evidence="7">
    <location>
        <begin position="250"/>
        <end position="273"/>
    </location>
</feature>